<dbReference type="EMBL" id="RCWN01000001">
    <property type="protein sequence ID" value="RLQ87258.1"/>
    <property type="molecule type" value="Genomic_DNA"/>
</dbReference>
<feature type="binding site" evidence="11">
    <location>
        <begin position="344"/>
        <end position="345"/>
    </location>
    <ligand>
        <name>L-histidine</name>
        <dbReference type="ChEBI" id="CHEBI:57595"/>
    </ligand>
</feature>
<feature type="region of interest" description="Disordered" evidence="12">
    <location>
        <begin position="264"/>
        <end position="283"/>
    </location>
</feature>
<dbReference type="Gene3D" id="3.30.930.10">
    <property type="entry name" value="Bira Bifunctional Protein, Domain 2"/>
    <property type="match status" value="1"/>
</dbReference>
<evidence type="ECO:0000256" key="7">
    <source>
        <dbReference type="ARBA" id="ARBA00022917"/>
    </source>
</evidence>
<evidence type="ECO:0000256" key="5">
    <source>
        <dbReference type="ARBA" id="ARBA00022741"/>
    </source>
</evidence>
<protein>
    <recommendedName>
        <fullName evidence="10">Histidine--tRNA ligase</fullName>
        <ecNumber evidence="10">6.1.1.21</ecNumber>
    </recommendedName>
    <alternativeName>
        <fullName evidence="10">Histidyl-tRNA synthetase</fullName>
        <shortName evidence="10">HisRS</shortName>
    </alternativeName>
</protein>
<evidence type="ECO:0000256" key="2">
    <source>
        <dbReference type="ARBA" id="ARBA00011738"/>
    </source>
</evidence>
<feature type="binding site" evidence="11">
    <location>
        <position position="135"/>
    </location>
    <ligand>
        <name>L-histidine</name>
        <dbReference type="ChEBI" id="CHEBI:57595"/>
    </ligand>
</feature>
<dbReference type="GO" id="GO:0005524">
    <property type="term" value="F:ATP binding"/>
    <property type="evidence" value="ECO:0007669"/>
    <property type="project" value="UniProtKB-UniRule"/>
</dbReference>
<comment type="similarity">
    <text evidence="1 10">Belongs to the class-II aminoacyl-tRNA synthetase family.</text>
</comment>
<dbReference type="InterPro" id="IPR004154">
    <property type="entry name" value="Anticodon-bd"/>
</dbReference>
<comment type="catalytic activity">
    <reaction evidence="9 10">
        <text>tRNA(His) + L-histidine + ATP = L-histidyl-tRNA(His) + AMP + diphosphate + H(+)</text>
        <dbReference type="Rhea" id="RHEA:17313"/>
        <dbReference type="Rhea" id="RHEA-COMP:9665"/>
        <dbReference type="Rhea" id="RHEA-COMP:9689"/>
        <dbReference type="ChEBI" id="CHEBI:15378"/>
        <dbReference type="ChEBI" id="CHEBI:30616"/>
        <dbReference type="ChEBI" id="CHEBI:33019"/>
        <dbReference type="ChEBI" id="CHEBI:57595"/>
        <dbReference type="ChEBI" id="CHEBI:78442"/>
        <dbReference type="ChEBI" id="CHEBI:78527"/>
        <dbReference type="ChEBI" id="CHEBI:456215"/>
        <dbReference type="EC" id="6.1.1.21"/>
    </reaction>
</comment>
<dbReference type="PANTHER" id="PTHR11476:SF7">
    <property type="entry name" value="HISTIDINE--TRNA LIGASE"/>
    <property type="match status" value="1"/>
</dbReference>
<dbReference type="AlphaFoldDB" id="A0A3L7J951"/>
<keyword evidence="6 10" id="KW-0067">ATP-binding</keyword>
<dbReference type="RefSeq" id="WP_121644225.1">
    <property type="nucleotide sequence ID" value="NZ_RCWN01000001.1"/>
</dbReference>
<dbReference type="InterPro" id="IPR015807">
    <property type="entry name" value="His-tRNA-ligase"/>
</dbReference>
<proteinExistence type="inferred from homology"/>
<dbReference type="PANTHER" id="PTHR11476">
    <property type="entry name" value="HISTIDYL-TRNA SYNTHETASE"/>
    <property type="match status" value="1"/>
</dbReference>
<organism evidence="14 15">
    <name type="scientific">Notoacmeibacter ruber</name>
    <dbReference type="NCBI Taxonomy" id="2670375"/>
    <lineage>
        <taxon>Bacteria</taxon>
        <taxon>Pseudomonadati</taxon>
        <taxon>Pseudomonadota</taxon>
        <taxon>Alphaproteobacteria</taxon>
        <taxon>Hyphomicrobiales</taxon>
        <taxon>Notoacmeibacteraceae</taxon>
        <taxon>Notoacmeibacter</taxon>
    </lineage>
</organism>
<dbReference type="PROSITE" id="PS50862">
    <property type="entry name" value="AA_TRNA_LIGASE_II"/>
    <property type="match status" value="1"/>
</dbReference>
<dbReference type="Pfam" id="PF13393">
    <property type="entry name" value="tRNA-synt_His"/>
    <property type="match status" value="2"/>
</dbReference>
<dbReference type="Proteomes" id="UP000281094">
    <property type="component" value="Unassembled WGS sequence"/>
</dbReference>
<dbReference type="InterPro" id="IPR004516">
    <property type="entry name" value="HisRS/HisZ"/>
</dbReference>
<evidence type="ECO:0000256" key="12">
    <source>
        <dbReference type="SAM" id="MobiDB-lite"/>
    </source>
</evidence>
<feature type="binding site" evidence="11">
    <location>
        <position position="340"/>
    </location>
    <ligand>
        <name>L-histidine</name>
        <dbReference type="ChEBI" id="CHEBI:57595"/>
    </ligand>
</feature>
<gene>
    <name evidence="10" type="primary">hisS</name>
    <name evidence="14" type="ORF">D8780_02565</name>
</gene>
<evidence type="ECO:0000256" key="4">
    <source>
        <dbReference type="ARBA" id="ARBA00022598"/>
    </source>
</evidence>
<reference evidence="14 15" key="1">
    <citation type="submission" date="2018-10" db="EMBL/GenBank/DDBJ databases">
        <title>Notoacmeibacter sp. M2BS9Y-3-1, whole genome shotgun sequence.</title>
        <authorList>
            <person name="Tuo L."/>
        </authorList>
    </citation>
    <scope>NUCLEOTIDE SEQUENCE [LARGE SCALE GENOMIC DNA]</scope>
    <source>
        <strain evidence="14 15">M2BS9Y-3-1</strain>
    </source>
</reference>
<keyword evidence="5 10" id="KW-0547">Nucleotide-binding</keyword>
<feature type="compositionally biased region" description="Polar residues" evidence="12">
    <location>
        <begin position="264"/>
        <end position="273"/>
    </location>
</feature>
<evidence type="ECO:0000256" key="9">
    <source>
        <dbReference type="ARBA" id="ARBA00047639"/>
    </source>
</evidence>
<evidence type="ECO:0000256" key="6">
    <source>
        <dbReference type="ARBA" id="ARBA00022840"/>
    </source>
</evidence>
<comment type="caution">
    <text evidence="14">The sequence shown here is derived from an EMBL/GenBank/DDBJ whole genome shotgun (WGS) entry which is preliminary data.</text>
</comment>
<dbReference type="InterPro" id="IPR041715">
    <property type="entry name" value="HisRS-like_core"/>
</dbReference>
<dbReference type="Gene3D" id="3.40.50.800">
    <property type="entry name" value="Anticodon-binding domain"/>
    <property type="match status" value="1"/>
</dbReference>
<evidence type="ECO:0000313" key="14">
    <source>
        <dbReference type="EMBL" id="RLQ87258.1"/>
    </source>
</evidence>
<accession>A0A3L7J951</accession>
<dbReference type="SUPFAM" id="SSF52954">
    <property type="entry name" value="Class II aaRS ABD-related"/>
    <property type="match status" value="1"/>
</dbReference>
<evidence type="ECO:0000256" key="3">
    <source>
        <dbReference type="ARBA" id="ARBA00022490"/>
    </source>
</evidence>
<keyword evidence="3 10" id="KW-0963">Cytoplasm</keyword>
<feature type="binding site" evidence="11">
    <location>
        <begin position="91"/>
        <end position="93"/>
    </location>
    <ligand>
        <name>L-histidine</name>
        <dbReference type="ChEBI" id="CHEBI:57595"/>
    </ligand>
</feature>
<dbReference type="GO" id="GO:0006427">
    <property type="term" value="P:histidyl-tRNA aminoacylation"/>
    <property type="evidence" value="ECO:0007669"/>
    <property type="project" value="UniProtKB-UniRule"/>
</dbReference>
<dbReference type="NCBIfam" id="TIGR00442">
    <property type="entry name" value="hisS"/>
    <property type="match status" value="1"/>
</dbReference>
<dbReference type="InterPro" id="IPR045864">
    <property type="entry name" value="aa-tRNA-synth_II/BPL/LPL"/>
</dbReference>
<dbReference type="GO" id="GO:0004821">
    <property type="term" value="F:histidine-tRNA ligase activity"/>
    <property type="evidence" value="ECO:0007669"/>
    <property type="project" value="UniProtKB-UniRule"/>
</dbReference>
<dbReference type="CDD" id="cd00773">
    <property type="entry name" value="HisRS-like_core"/>
    <property type="match status" value="1"/>
</dbReference>
<name>A0A3L7J951_9HYPH</name>
<dbReference type="Pfam" id="PF03129">
    <property type="entry name" value="HGTP_anticodon"/>
    <property type="match status" value="1"/>
</dbReference>
<evidence type="ECO:0000256" key="8">
    <source>
        <dbReference type="ARBA" id="ARBA00023146"/>
    </source>
</evidence>
<dbReference type="PIRSF" id="PIRSF001549">
    <property type="entry name" value="His-tRNA_synth"/>
    <property type="match status" value="1"/>
</dbReference>
<evidence type="ECO:0000313" key="15">
    <source>
        <dbReference type="Proteomes" id="UP000281094"/>
    </source>
</evidence>
<dbReference type="InterPro" id="IPR036621">
    <property type="entry name" value="Anticodon-bd_dom_sf"/>
</dbReference>
<evidence type="ECO:0000256" key="10">
    <source>
        <dbReference type="HAMAP-Rule" id="MF_00127"/>
    </source>
</evidence>
<comment type="subunit">
    <text evidence="2 10">Homodimer.</text>
</comment>
<evidence type="ECO:0000259" key="13">
    <source>
        <dbReference type="PROSITE" id="PS50862"/>
    </source>
</evidence>
<dbReference type="EC" id="6.1.1.21" evidence="10"/>
<keyword evidence="15" id="KW-1185">Reference proteome</keyword>
<dbReference type="SUPFAM" id="SSF55681">
    <property type="entry name" value="Class II aaRS and biotin synthetases"/>
    <property type="match status" value="1"/>
</dbReference>
<dbReference type="InterPro" id="IPR006195">
    <property type="entry name" value="aa-tRNA-synth_II"/>
</dbReference>
<feature type="domain" description="Aminoacyl-transfer RNA synthetases class-II family profile" evidence="13">
    <location>
        <begin position="1"/>
        <end position="419"/>
    </location>
</feature>
<evidence type="ECO:0000256" key="1">
    <source>
        <dbReference type="ARBA" id="ARBA00008226"/>
    </source>
</evidence>
<keyword evidence="8 10" id="KW-0030">Aminoacyl-tRNA synthetase</keyword>
<feature type="binding site" evidence="11">
    <location>
        <position position="121"/>
    </location>
    <ligand>
        <name>L-histidine</name>
        <dbReference type="ChEBI" id="CHEBI:57595"/>
    </ligand>
</feature>
<evidence type="ECO:0000256" key="11">
    <source>
        <dbReference type="PIRSR" id="PIRSR001549-1"/>
    </source>
</evidence>
<dbReference type="HAMAP" id="MF_00127">
    <property type="entry name" value="His_tRNA_synth"/>
    <property type="match status" value="1"/>
</dbReference>
<dbReference type="GO" id="GO:0005737">
    <property type="term" value="C:cytoplasm"/>
    <property type="evidence" value="ECO:0007669"/>
    <property type="project" value="UniProtKB-SubCell"/>
</dbReference>
<keyword evidence="7 10" id="KW-0648">Protein biosynthesis</keyword>
<feature type="binding site" evidence="11">
    <location>
        <position position="139"/>
    </location>
    <ligand>
        <name>L-histidine</name>
        <dbReference type="ChEBI" id="CHEBI:57595"/>
    </ligand>
</feature>
<comment type="subcellular location">
    <subcellularLocation>
        <location evidence="10">Cytoplasm</location>
    </subcellularLocation>
</comment>
<keyword evidence="4 10" id="KW-0436">Ligase</keyword>
<sequence length="551" mass="61292">MAEKKKKKPARLKARLPRGFVDRSPDDIRATDRMMAAIKRVYESYGFQPVETPMFEYTDALGKFLPDQDRPNEGVFSLQDDDEQWMSLRYDLTAPLARHVAENFQELNLPYRTYRAGWVFRNEKPGPGRFRQFMQFDADVVGAPSVQTDAEMCMMMADTMEALGIPRGQYVIRVNNRKVLDGVMEAIGLGGDENAGRRLTVLRAIDKLDRLGIEGVRQLLGEGRWDGGKEGEGDFTPGAGLDERQINSLDRWLGVGAHSASVGYQTPPRTAASSDHRIKNEGSENPFYPYSPLQLDWMSELFEDDLAVSAALSDLKAMQEIFQSSGYGTKRIIVDPSVVRGLEYYTGPVYEAELLFDVTNEKGEKVQFGSVGGGGRYDGLVKRFTGQDVPATGFSIGVSRLMTALKNLDKLPDMGSDAPVLVTVMDKGRIGDYAAMTKALRDGLNAGRRGHNIVAVEMYQGNPNKFGKQLQYADRRGCPLAIIQGSDEMERGIVQVKDLIEGRKQAAAIESNEEWREARPGQFEVDVSDGYDKLIEAIRDRLAEHASERAG</sequence>